<reference evidence="1 2" key="1">
    <citation type="journal article" date="2021" name="Appl. Environ. Microbiol.">
        <title>Genetic linkage and physical mapping for an oyster mushroom Pleurotus cornucopiae and QTL analysis for the trait cap color.</title>
        <authorList>
            <person name="Zhang Y."/>
            <person name="Gao W."/>
            <person name="Sonnenberg A."/>
            <person name="Chen Q."/>
            <person name="Zhang J."/>
            <person name="Huang C."/>
        </authorList>
    </citation>
    <scope>NUCLEOTIDE SEQUENCE [LARGE SCALE GENOMIC DNA]</scope>
    <source>
        <strain evidence="1">CCMSSC00406</strain>
    </source>
</reference>
<organism evidence="1 2">
    <name type="scientific">Pleurotus cornucopiae</name>
    <name type="common">Cornucopia mushroom</name>
    <dbReference type="NCBI Taxonomy" id="5321"/>
    <lineage>
        <taxon>Eukaryota</taxon>
        <taxon>Fungi</taxon>
        <taxon>Dikarya</taxon>
        <taxon>Basidiomycota</taxon>
        <taxon>Agaricomycotina</taxon>
        <taxon>Agaricomycetes</taxon>
        <taxon>Agaricomycetidae</taxon>
        <taxon>Agaricales</taxon>
        <taxon>Pleurotineae</taxon>
        <taxon>Pleurotaceae</taxon>
        <taxon>Pleurotus</taxon>
    </lineage>
</organism>
<proteinExistence type="predicted"/>
<gene>
    <name evidence="1" type="ORF">CCMSSC00406_0007473</name>
</gene>
<protein>
    <submittedName>
        <fullName evidence="1">Uncharacterized protein</fullName>
    </submittedName>
</protein>
<keyword evidence="2" id="KW-1185">Reference proteome</keyword>
<comment type="caution">
    <text evidence="1">The sequence shown here is derived from an EMBL/GenBank/DDBJ whole genome shotgun (WGS) entry which is preliminary data.</text>
</comment>
<evidence type="ECO:0000313" key="2">
    <source>
        <dbReference type="Proteomes" id="UP000824881"/>
    </source>
</evidence>
<evidence type="ECO:0000313" key="1">
    <source>
        <dbReference type="EMBL" id="KAG9225116.1"/>
    </source>
</evidence>
<sequence>MSTTTRTPLPKLQLAILMMMQGAEPICNSVIFPFVNQFVRETGVTNGDERKTGYYAGIVESIFFVAECLTVLWWGRISDRIGRRPILLLGMLGLSLSMLSFGLSSKYLMIVVSRCAQGAFNGNVGVGKNSIIEITDKTNVADAFAIYPVVWATGSTLGPIIGGSLARPAAQWPDLFGKIPFFQKYPYFLPCAIPGLYAIFVYIFGSIFLKETLPSKIIRRRSSDPIESATLLDSDCHYTSYGTNEGPETTARDEEIEFKSPPVSSILFLRPILVSLTTHAFLSFVDQSHQVLLPLMYSTSIPLGGLGFRPARIGAIMGIWGTCNGIFQWLFFAKLIRKYGPRTMFRVSFSCYFVCIGAYPAMSYLTKQADGMVDGKDKFLAMATAASEVEVEVIDLTGLSSDSSGSEDEEVTNEELSGQEDDEDGEELDMDDTTRKALHIAIATAPSPRLRQVVALLVDSSPDFELAAAKHLVTRKGRAQKSIPRYDLCANCLEEYDTRAERMDEECVFHPGELECNEAAFVDWDEDVHGPMDTEDNQREYPENFNWTCCEADGTSPGCLKGHHTNESPNKRRRLSP</sequence>
<dbReference type="Proteomes" id="UP000824881">
    <property type="component" value="Unassembled WGS sequence"/>
</dbReference>
<dbReference type="EMBL" id="WQMT02000003">
    <property type="protein sequence ID" value="KAG9225116.1"/>
    <property type="molecule type" value="Genomic_DNA"/>
</dbReference>
<name>A0ACB7J4T0_PLECO</name>
<accession>A0ACB7J4T0</accession>